<dbReference type="EMBL" id="FO704550">
    <property type="protein sequence ID" value="CDG16279.1"/>
    <property type="molecule type" value="Genomic_DNA"/>
</dbReference>
<dbReference type="InterPro" id="IPR024537">
    <property type="entry name" value="DUF3322"/>
</dbReference>
<evidence type="ECO:0000313" key="3">
    <source>
        <dbReference type="EMBL" id="CDG16279.1"/>
    </source>
</evidence>
<sequence length="393" mass="44251">MKITTNGERKSSMNSPDDIAKKLARQWDSAKRRAERLLPPGNWPLRLPIGKPTPREFTEHARQVLEHVKAWRSVQTGRVEWELVNYRASSEPVPMPVCWVLAGPSEWIDAAADRGVSREFRLLEEIIEQVDAVFHPLLIKSRSLWQHRNPQEVITAAGLANRLTPGCANGLPLRLLSGLGVDTKFIENNTSLLTRLLDERFAGEVSKQGLTTFLDALDENNHWVLVIPLSPGLLPFKKSKVTTVELADVKLPASHLLVVENEQCQHQLPALPDTIAILGAGLDLQWLSNPDLEGKSVAYWGDMDTWGLLMLARARKHHPTLSALLMHRELFDEHASDKAVPELVKAQDTIPDGLLNEEADFYHYLADRQRGRLEQEFLPTDVVTSVLTRWGMD</sequence>
<feature type="domain" description="Wadjet protein JetD C-terminal" evidence="1">
    <location>
        <begin position="217"/>
        <end position="386"/>
    </location>
</feature>
<gene>
    <name evidence="3" type="ORF">XDD1_0576</name>
</gene>
<dbReference type="STRING" id="351671.XDD1_0576"/>
<evidence type="ECO:0000313" key="4">
    <source>
        <dbReference type="Proteomes" id="UP000032721"/>
    </source>
</evidence>
<evidence type="ECO:0000259" key="1">
    <source>
        <dbReference type="Pfam" id="PF09983"/>
    </source>
</evidence>
<dbReference type="InterPro" id="IPR014544">
    <property type="entry name" value="UCP028408"/>
</dbReference>
<dbReference type="PIRSF" id="PIRSF028408">
    <property type="entry name" value="UCP028408"/>
    <property type="match status" value="1"/>
</dbReference>
<dbReference type="Pfam" id="PF11795">
    <property type="entry name" value="DUF3322"/>
    <property type="match status" value="1"/>
</dbReference>
<dbReference type="KEGG" id="xdo:XDD1_0576"/>
<evidence type="ECO:0008006" key="5">
    <source>
        <dbReference type="Google" id="ProtNLM"/>
    </source>
</evidence>
<proteinExistence type="predicted"/>
<dbReference type="Pfam" id="PF09983">
    <property type="entry name" value="JetD_C"/>
    <property type="match status" value="1"/>
</dbReference>
<dbReference type="Proteomes" id="UP000032721">
    <property type="component" value="Chromosome"/>
</dbReference>
<organism evidence="3 4">
    <name type="scientific">Xenorhabdus doucetiae</name>
    <dbReference type="NCBI Taxonomy" id="351671"/>
    <lineage>
        <taxon>Bacteria</taxon>
        <taxon>Pseudomonadati</taxon>
        <taxon>Pseudomonadota</taxon>
        <taxon>Gammaproteobacteria</taxon>
        <taxon>Enterobacterales</taxon>
        <taxon>Morganellaceae</taxon>
        <taxon>Xenorhabdus</taxon>
    </lineage>
</organism>
<accession>A0A068QNI7</accession>
<dbReference type="InterPro" id="IPR024534">
    <property type="entry name" value="JetD_C"/>
</dbReference>
<evidence type="ECO:0000259" key="2">
    <source>
        <dbReference type="Pfam" id="PF11795"/>
    </source>
</evidence>
<reference evidence="3 4" key="1">
    <citation type="submission" date="2013-07" db="EMBL/GenBank/DDBJ databases">
        <authorList>
            <person name="Genoscope - CEA"/>
        </authorList>
    </citation>
    <scope>NUCLEOTIDE SEQUENCE [LARGE SCALE GENOMIC DNA]</scope>
    <source>
        <strain evidence="4">FRM16 / DSM 17909</strain>
    </source>
</reference>
<dbReference type="HOGENOM" id="CLU_054007_1_0_6"/>
<name>A0A068QNI7_9GAMM</name>
<dbReference type="AlphaFoldDB" id="A0A068QNI7"/>
<protein>
    <recommendedName>
        <fullName evidence="5">Wadjet protein JetD C-terminal domain-containing protein</fullName>
    </recommendedName>
</protein>
<feature type="domain" description="DUF3322" evidence="2">
    <location>
        <begin position="16"/>
        <end position="198"/>
    </location>
</feature>